<dbReference type="Pfam" id="PF05870">
    <property type="entry name" value="PA_decarbox"/>
    <property type="match status" value="1"/>
</dbReference>
<name>A0ABR2HZY4_9PEZI</name>
<dbReference type="InterPro" id="IPR008729">
    <property type="entry name" value="PA_de_COase"/>
</dbReference>
<evidence type="ECO:0000313" key="1">
    <source>
        <dbReference type="EMBL" id="KAK8855643.1"/>
    </source>
</evidence>
<keyword evidence="2" id="KW-1185">Reference proteome</keyword>
<organism evidence="1 2">
    <name type="scientific">Apiospora arundinis</name>
    <dbReference type="NCBI Taxonomy" id="335852"/>
    <lineage>
        <taxon>Eukaryota</taxon>
        <taxon>Fungi</taxon>
        <taxon>Dikarya</taxon>
        <taxon>Ascomycota</taxon>
        <taxon>Pezizomycotina</taxon>
        <taxon>Sordariomycetes</taxon>
        <taxon>Xylariomycetidae</taxon>
        <taxon>Amphisphaeriales</taxon>
        <taxon>Apiosporaceae</taxon>
        <taxon>Apiospora</taxon>
    </lineage>
</organism>
<dbReference type="EMBL" id="JAPCWZ010000007">
    <property type="protein sequence ID" value="KAK8855643.1"/>
    <property type="molecule type" value="Genomic_DNA"/>
</dbReference>
<comment type="caution">
    <text evidence="1">The sequence shown here is derived from an EMBL/GenBank/DDBJ whole genome shotgun (WGS) entry which is preliminary data.</text>
</comment>
<dbReference type="PANTHER" id="PTHR40087:SF1">
    <property type="entry name" value="PHENOLIC ACID DECARBOXYLASE PADC"/>
    <property type="match status" value="1"/>
</dbReference>
<proteinExistence type="predicted"/>
<sequence>MPQSPPRFVAVDLASIHRFGPNTEWAAKYEPQKDHRGSQGSQGITGGSGLVLFSPMQPRQPVMHTCCSGREILPRRREGALWCQMPGFGTTIKGQQKSTQLGRLWMPSTEVEEAGRVFDGPVPELDAMPGADNVTTRSISLSSQEHTQPTSFHLTVDTQKQRRSNHRFLRLNTHLPPHKTTNPQTHITMPLVGNVSTGSFDADIRDRHLLYSYAVPGHQTDSGKDETWRYEMWFFNEDRIVYAIHGGPMAGRLNYQAVTYQCVRPGELWQCSWLEETGTLVSMVYDIKEKRISTMIGFSKGHWEKSIDAHGDKRNPEDLARWRKLAQLGCQTDRTVLVEQAEIEQDFRGAGDLKPIEMDWPCL</sequence>
<dbReference type="Proteomes" id="UP001390339">
    <property type="component" value="Unassembled WGS sequence"/>
</dbReference>
<dbReference type="InterPro" id="IPR012674">
    <property type="entry name" value="Calycin"/>
</dbReference>
<evidence type="ECO:0000313" key="2">
    <source>
        <dbReference type="Proteomes" id="UP001390339"/>
    </source>
</evidence>
<reference evidence="1 2" key="1">
    <citation type="journal article" date="2024" name="IMA Fungus">
        <title>Apiospora arundinis, a panoply of carbohydrate-active enzymes and secondary metabolites.</title>
        <authorList>
            <person name="Sorensen T."/>
            <person name="Petersen C."/>
            <person name="Muurmann A.T."/>
            <person name="Christiansen J.V."/>
            <person name="Brundto M.L."/>
            <person name="Overgaard C.K."/>
            <person name="Boysen A.T."/>
            <person name="Wollenberg R.D."/>
            <person name="Larsen T.O."/>
            <person name="Sorensen J.L."/>
            <person name="Nielsen K.L."/>
            <person name="Sondergaard T.E."/>
        </authorList>
    </citation>
    <scope>NUCLEOTIDE SEQUENCE [LARGE SCALE GENOMIC DNA]</scope>
    <source>
        <strain evidence="1 2">AAU 773</strain>
    </source>
</reference>
<gene>
    <name evidence="1" type="ORF">PGQ11_011555</name>
</gene>
<dbReference type="PANTHER" id="PTHR40087">
    <property type="entry name" value="PHENOLIC ACID DECARBOXYLASE PADC"/>
    <property type="match status" value="1"/>
</dbReference>
<protein>
    <submittedName>
        <fullName evidence="1">Calycin-like protein</fullName>
    </submittedName>
</protein>
<accession>A0ABR2HZY4</accession>
<dbReference type="Gene3D" id="2.40.128.20">
    <property type="match status" value="1"/>
</dbReference>
<dbReference type="SUPFAM" id="SSF50814">
    <property type="entry name" value="Lipocalins"/>
    <property type="match status" value="1"/>
</dbReference>